<proteinExistence type="predicted"/>
<evidence type="ECO:0000313" key="2">
    <source>
        <dbReference type="EMBL" id="KAL3787595.1"/>
    </source>
</evidence>
<sequence>MIKLNHLTIALMAASILVAQQMIANSWMLIYNPGEDTSRFLDQPDVQLRQSPDLKERRHARLTEPPTNIYVLGERNSGTTFTAKGLISV</sequence>
<dbReference type="EMBL" id="JABMIG020000172">
    <property type="protein sequence ID" value="KAL3787595.1"/>
    <property type="molecule type" value="Genomic_DNA"/>
</dbReference>
<keyword evidence="3" id="KW-1185">Reference proteome</keyword>
<accession>A0ABD3PHM0</accession>
<dbReference type="AlphaFoldDB" id="A0ABD3PHM0"/>
<evidence type="ECO:0000313" key="3">
    <source>
        <dbReference type="Proteomes" id="UP001516023"/>
    </source>
</evidence>
<reference evidence="2 3" key="1">
    <citation type="journal article" date="2020" name="G3 (Bethesda)">
        <title>Improved Reference Genome for Cyclotella cryptica CCMP332, a Model for Cell Wall Morphogenesis, Salinity Adaptation, and Lipid Production in Diatoms (Bacillariophyta).</title>
        <authorList>
            <person name="Roberts W.R."/>
            <person name="Downey K.M."/>
            <person name="Ruck E.C."/>
            <person name="Traller J.C."/>
            <person name="Alverson A.J."/>
        </authorList>
    </citation>
    <scope>NUCLEOTIDE SEQUENCE [LARGE SCALE GENOMIC DNA]</scope>
    <source>
        <strain evidence="2 3">CCMP332</strain>
    </source>
</reference>
<organism evidence="2 3">
    <name type="scientific">Cyclotella cryptica</name>
    <dbReference type="NCBI Taxonomy" id="29204"/>
    <lineage>
        <taxon>Eukaryota</taxon>
        <taxon>Sar</taxon>
        <taxon>Stramenopiles</taxon>
        <taxon>Ochrophyta</taxon>
        <taxon>Bacillariophyta</taxon>
        <taxon>Coscinodiscophyceae</taxon>
        <taxon>Thalassiosirophycidae</taxon>
        <taxon>Stephanodiscales</taxon>
        <taxon>Stephanodiscaceae</taxon>
        <taxon>Cyclotella</taxon>
    </lineage>
</organism>
<comment type="caution">
    <text evidence="2">The sequence shown here is derived from an EMBL/GenBank/DDBJ whole genome shotgun (WGS) entry which is preliminary data.</text>
</comment>
<protein>
    <submittedName>
        <fullName evidence="2">Uncharacterized protein</fullName>
    </submittedName>
</protein>
<evidence type="ECO:0000256" key="1">
    <source>
        <dbReference type="SAM" id="SignalP"/>
    </source>
</evidence>
<keyword evidence="1" id="KW-0732">Signal</keyword>
<dbReference type="Proteomes" id="UP001516023">
    <property type="component" value="Unassembled WGS sequence"/>
</dbReference>
<feature type="signal peptide" evidence="1">
    <location>
        <begin position="1"/>
        <end position="19"/>
    </location>
</feature>
<name>A0ABD3PHM0_9STRA</name>
<gene>
    <name evidence="2" type="ORF">HJC23_000083</name>
</gene>
<feature type="chain" id="PRO_5044807539" evidence="1">
    <location>
        <begin position="20"/>
        <end position="89"/>
    </location>
</feature>